<dbReference type="GO" id="GO:0000287">
    <property type="term" value="F:magnesium ion binding"/>
    <property type="evidence" value="ECO:0007669"/>
    <property type="project" value="InterPro"/>
</dbReference>
<dbReference type="InterPro" id="IPR036702">
    <property type="entry name" value="ComB-like_sf"/>
</dbReference>
<dbReference type="EMBL" id="KX897545">
    <property type="protein sequence ID" value="APP88443.1"/>
    <property type="molecule type" value="Genomic_DNA"/>
</dbReference>
<keyword evidence="7" id="KW-0934">Plastid</keyword>
<evidence type="ECO:0000256" key="1">
    <source>
        <dbReference type="ARBA" id="ARBA00001946"/>
    </source>
</evidence>
<comment type="catalytic activity">
    <reaction evidence="6">
        <text>(2R)-O-phospho-3-sulfolactate + H2O = (2R)-3-sulfolactate + phosphate</text>
        <dbReference type="Rhea" id="RHEA:23416"/>
        <dbReference type="ChEBI" id="CHEBI:15377"/>
        <dbReference type="ChEBI" id="CHEBI:15597"/>
        <dbReference type="ChEBI" id="CHEBI:43474"/>
        <dbReference type="ChEBI" id="CHEBI:58738"/>
        <dbReference type="EC" id="3.1.3.71"/>
    </reaction>
</comment>
<reference evidence="9 10" key="2">
    <citation type="submission" date="2019-06" db="EMBL/GenBank/DDBJ databases">
        <title>A hidden player of endosymbiotic evolution: DNA virus triggered massive gene transfer.</title>
        <authorList>
            <person name="Matsuo M."/>
            <person name="Katahata A."/>
            <person name="Tachikawa M."/>
            <person name="Minakuchi Y."/>
            <person name="Noguchi H."/>
            <person name="Toyoda A."/>
            <person name="Fujiyama A."/>
            <person name="Suzuki Y."/>
            <person name="Satoh S."/>
            <person name="Nakayama T."/>
            <person name="Kamikawa R."/>
            <person name="Nomura M."/>
            <person name="Inagaki Y."/>
            <person name="Ishida K."/>
            <person name="Obokata J."/>
        </authorList>
    </citation>
    <scope>NUCLEOTIDE SEQUENCE [LARGE SCALE GENOMIC DNA]</scope>
    <source>
        <strain evidence="9 10">MYN1</strain>
    </source>
</reference>
<keyword evidence="5" id="KW-0460">Magnesium</keyword>
<dbReference type="EC" id="3.1.3.71" evidence="3"/>
<dbReference type="GO" id="GO:0050532">
    <property type="term" value="F:2-phosphosulfolactate phosphatase activity"/>
    <property type="evidence" value="ECO:0007669"/>
    <property type="project" value="UniProtKB-EC"/>
</dbReference>
<evidence type="ECO:0000313" key="7">
    <source>
        <dbReference type="EMBL" id="APP88443.1"/>
    </source>
</evidence>
<accession>A0A1L5YCL4</accession>
<evidence type="ECO:0000313" key="8">
    <source>
        <dbReference type="EMBL" id="AQX45210.1"/>
    </source>
</evidence>
<comment type="cofactor">
    <cofactor evidence="1">
        <name>Mg(2+)</name>
        <dbReference type="ChEBI" id="CHEBI:18420"/>
    </cofactor>
</comment>
<gene>
    <name evidence="9" type="primary">MYN1_Chr_608</name>
    <name evidence="7" type="ORF">PCKR_677</name>
    <name evidence="8" type="ORF">PFK_677</name>
    <name evidence="9" type="ORF">PMYN1_Chma624</name>
</gene>
<dbReference type="PANTHER" id="PTHR37311:SF1">
    <property type="entry name" value="2-PHOSPHOSULFOLACTATE PHOSPHATASE-RELATED"/>
    <property type="match status" value="1"/>
</dbReference>
<dbReference type="EMBL" id="KY124271">
    <property type="protein sequence ID" value="AQX45210.1"/>
    <property type="molecule type" value="Genomic_DNA"/>
</dbReference>
<dbReference type="SUPFAM" id="SSF142823">
    <property type="entry name" value="ComB-like"/>
    <property type="match status" value="1"/>
</dbReference>
<dbReference type="EMBL" id="LC490351">
    <property type="protein sequence ID" value="BBL86429.1"/>
    <property type="molecule type" value="Genomic_DNA"/>
</dbReference>
<evidence type="ECO:0000313" key="9">
    <source>
        <dbReference type="EMBL" id="BBL86429.1"/>
    </source>
</evidence>
<protein>
    <recommendedName>
        <fullName evidence="3">2-phosphosulfolactate phosphatase</fullName>
        <ecNumber evidence="3">3.1.3.71</ecNumber>
    </recommendedName>
</protein>
<proteinExistence type="inferred from homology"/>
<dbReference type="NCBIfam" id="NF002053">
    <property type="entry name" value="PRK00886.1-2"/>
    <property type="match status" value="1"/>
</dbReference>
<comment type="similarity">
    <text evidence="2">Belongs to the ComB family.</text>
</comment>
<dbReference type="HAMAP" id="MF_00490">
    <property type="entry name" value="ComB"/>
    <property type="match status" value="1"/>
</dbReference>
<keyword evidence="10" id="KW-1185">Reference proteome</keyword>
<dbReference type="InterPro" id="IPR005238">
    <property type="entry name" value="ComB-like"/>
</dbReference>
<evidence type="ECO:0000256" key="2">
    <source>
        <dbReference type="ARBA" id="ARBA00009997"/>
    </source>
</evidence>
<evidence type="ECO:0000256" key="6">
    <source>
        <dbReference type="ARBA" id="ARBA00033711"/>
    </source>
</evidence>
<name>A0A1L5YCL4_9EUKA</name>
<dbReference type="GO" id="GO:0050545">
    <property type="term" value="F:sulfopyruvate decarboxylase activity"/>
    <property type="evidence" value="ECO:0007669"/>
    <property type="project" value="TreeGrafter"/>
</dbReference>
<reference evidence="7" key="1">
    <citation type="journal article" date="2017" name="Protist">
        <title>Diversity of the Photosynthetic Paulinella Species, with the Description of Paulinella micropora sp. nov. and the Chromatophore Genome Sequence for strain KR01.</title>
        <authorList>
            <person name="Lhee D."/>
            <person name="Yang E.C."/>
            <person name="Kim J.I."/>
            <person name="Nakayama T."/>
            <person name="Zuccarello G."/>
            <person name="Andersen R.A."/>
            <person name="Yoon H.S."/>
        </authorList>
    </citation>
    <scope>NUCLEOTIDE SEQUENCE</scope>
    <source>
        <strain evidence="8">FK01</strain>
        <strain evidence="7">KR01</strain>
    </source>
</reference>
<evidence type="ECO:0000256" key="4">
    <source>
        <dbReference type="ARBA" id="ARBA00022801"/>
    </source>
</evidence>
<evidence type="ECO:0000256" key="5">
    <source>
        <dbReference type="ARBA" id="ARBA00022842"/>
    </source>
</evidence>
<organism evidence="7">
    <name type="scientific">Paulinella micropora</name>
    <dbReference type="NCBI Taxonomy" id="1928728"/>
    <lineage>
        <taxon>Eukaryota</taxon>
        <taxon>Sar</taxon>
        <taxon>Rhizaria</taxon>
        <taxon>Cercozoa</taxon>
        <taxon>Imbricatea</taxon>
        <taxon>Silicofilosea</taxon>
        <taxon>Euglyphida</taxon>
        <taxon>Paulinellidae</taxon>
        <taxon>Paulinella</taxon>
    </lineage>
</organism>
<sequence length="245" mass="26685">MHLSYFHVAADVPENGSPDAAVVIDVLRATTTIAWALRNGAEAIHVFADLESLRSRAEAWPADQRLLVGERGGKKLEGFDLGNSPITVTRELVEGKRLFMSTTNGTRSLARVKKVPLLMTASLCNRFSVAKRLINEKINRVWIVGSGWEGSYSLEDSLAAGAVAEAIGQLLGGDQLIVAENDELIAASVLWSKCKKNPERCLRAASHGRRLIRIGNHDNDFRCCATVDSLDIVPVQVEDGVLKVK</sequence>
<evidence type="ECO:0000256" key="3">
    <source>
        <dbReference type="ARBA" id="ARBA00012953"/>
    </source>
</evidence>
<dbReference type="PANTHER" id="PTHR37311">
    <property type="entry name" value="2-PHOSPHOSULFOLACTATE PHOSPHATASE-RELATED"/>
    <property type="match status" value="1"/>
</dbReference>
<evidence type="ECO:0000313" key="10">
    <source>
        <dbReference type="Proteomes" id="UP000503178"/>
    </source>
</evidence>
<dbReference type="Gene3D" id="3.90.1560.10">
    <property type="entry name" value="ComB-like"/>
    <property type="match status" value="1"/>
</dbReference>
<dbReference type="AlphaFoldDB" id="A0A1L5YCL4"/>
<geneLocation type="plastid" evidence="7"/>
<dbReference type="FunFam" id="3.90.1560.10:FF:000001">
    <property type="entry name" value="Probable 2-phosphosulfolactate phosphatase"/>
    <property type="match status" value="1"/>
</dbReference>
<dbReference type="Pfam" id="PF04029">
    <property type="entry name" value="2-ph_phosp"/>
    <property type="match status" value="1"/>
</dbReference>
<keyword evidence="4" id="KW-0378">Hydrolase</keyword>
<dbReference type="Proteomes" id="UP000503178">
    <property type="component" value="Chromatophore Pltd"/>
</dbReference>